<name>A0A7C5H6Z4_9CHLB</name>
<dbReference type="InterPro" id="IPR032818">
    <property type="entry name" value="DedA-like"/>
</dbReference>
<evidence type="ECO:0000256" key="7">
    <source>
        <dbReference type="RuleBase" id="RU367016"/>
    </source>
</evidence>
<organism evidence="9">
    <name type="scientific">Chlorobaculum parvum</name>
    <dbReference type="NCBI Taxonomy" id="274539"/>
    <lineage>
        <taxon>Bacteria</taxon>
        <taxon>Pseudomonadati</taxon>
        <taxon>Chlorobiota</taxon>
        <taxon>Chlorobiia</taxon>
        <taxon>Chlorobiales</taxon>
        <taxon>Chlorobiaceae</taxon>
        <taxon>Chlorobaculum</taxon>
    </lineage>
</organism>
<keyword evidence="4 7" id="KW-0812">Transmembrane</keyword>
<sequence length="221" mass="24706">MELLSTLADFILHIDHHLQLLASEYGIWLYGILFLIVFCETGLVVLPLLPGDSLLFAAGSLAAIPMSQLDPHWLFVIFSVAAILGDTVNYSIGHAVGPKVFSFKKSRFFNPDHLRQTHEFFKKYGGKTIIIARFVPVVRTFAPFVAGIGAMSYSRFFIYNLLGALLWVAAFTYGGFLVGQMSFFKENFKLLVLGIIVISVLIPAVEYLKRRFCSRSALDTD</sequence>
<dbReference type="GO" id="GO:0005886">
    <property type="term" value="C:plasma membrane"/>
    <property type="evidence" value="ECO:0007669"/>
    <property type="project" value="UniProtKB-SubCell"/>
</dbReference>
<dbReference type="PANTHER" id="PTHR30353:SF0">
    <property type="entry name" value="TRANSMEMBRANE PROTEIN"/>
    <property type="match status" value="1"/>
</dbReference>
<feature type="transmembrane region" description="Helical" evidence="7">
    <location>
        <begin position="75"/>
        <end position="97"/>
    </location>
</feature>
<evidence type="ECO:0000256" key="5">
    <source>
        <dbReference type="ARBA" id="ARBA00022989"/>
    </source>
</evidence>
<comment type="caution">
    <text evidence="9">The sequence shown here is derived from an EMBL/GenBank/DDBJ whole genome shotgun (WGS) entry which is preliminary data.</text>
</comment>
<accession>A0A7C5H6Z4</accession>
<protein>
    <submittedName>
        <fullName evidence="9">DedA family protein</fullName>
    </submittedName>
</protein>
<feature type="domain" description="VTT" evidence="8">
    <location>
        <begin position="49"/>
        <end position="175"/>
    </location>
</feature>
<dbReference type="AlphaFoldDB" id="A0A7C5H6Z4"/>
<proteinExistence type="inferred from homology"/>
<feature type="transmembrane region" description="Helical" evidence="7">
    <location>
        <begin position="130"/>
        <end position="151"/>
    </location>
</feature>
<feature type="transmembrane region" description="Helical" evidence="7">
    <location>
        <begin position="190"/>
        <end position="208"/>
    </location>
</feature>
<comment type="subcellular location">
    <subcellularLocation>
        <location evidence="1 7">Cell membrane</location>
        <topology evidence="1 7">Multi-pass membrane protein</topology>
    </subcellularLocation>
</comment>
<dbReference type="InterPro" id="IPR058127">
    <property type="entry name" value="DedA"/>
</dbReference>
<dbReference type="NCBIfam" id="NF008102">
    <property type="entry name" value="PRK10847.1"/>
    <property type="match status" value="1"/>
</dbReference>
<keyword evidence="5 7" id="KW-1133">Transmembrane helix</keyword>
<feature type="transmembrane region" description="Helical" evidence="7">
    <location>
        <begin position="27"/>
        <end position="46"/>
    </location>
</feature>
<comment type="similarity">
    <text evidence="2 7">Belongs to the DedA family.</text>
</comment>
<dbReference type="Proteomes" id="UP000886059">
    <property type="component" value="Unassembled WGS sequence"/>
</dbReference>
<dbReference type="EMBL" id="DRSK01000183">
    <property type="protein sequence ID" value="HHE07891.1"/>
    <property type="molecule type" value="Genomic_DNA"/>
</dbReference>
<evidence type="ECO:0000259" key="8">
    <source>
        <dbReference type="Pfam" id="PF09335"/>
    </source>
</evidence>
<dbReference type="Pfam" id="PF09335">
    <property type="entry name" value="VTT_dom"/>
    <property type="match status" value="1"/>
</dbReference>
<keyword evidence="3 7" id="KW-1003">Cell membrane</keyword>
<dbReference type="InterPro" id="IPR032816">
    <property type="entry name" value="VTT_dom"/>
</dbReference>
<evidence type="ECO:0000256" key="3">
    <source>
        <dbReference type="ARBA" id="ARBA00022475"/>
    </source>
</evidence>
<evidence type="ECO:0000256" key="1">
    <source>
        <dbReference type="ARBA" id="ARBA00004651"/>
    </source>
</evidence>
<reference evidence="9" key="1">
    <citation type="journal article" date="2020" name="mSystems">
        <title>Genome- and Community-Level Interaction Insights into Carbon Utilization and Element Cycling Functions of Hydrothermarchaeota in Hydrothermal Sediment.</title>
        <authorList>
            <person name="Zhou Z."/>
            <person name="Liu Y."/>
            <person name="Xu W."/>
            <person name="Pan J."/>
            <person name="Luo Z.H."/>
            <person name="Li M."/>
        </authorList>
    </citation>
    <scope>NUCLEOTIDE SEQUENCE [LARGE SCALE GENOMIC DNA]</scope>
    <source>
        <strain evidence="9">HyVt-628</strain>
    </source>
</reference>
<evidence type="ECO:0000256" key="6">
    <source>
        <dbReference type="ARBA" id="ARBA00023136"/>
    </source>
</evidence>
<feature type="transmembrane region" description="Helical" evidence="7">
    <location>
        <begin position="157"/>
        <end position="178"/>
    </location>
</feature>
<gene>
    <name evidence="9" type="ORF">ENL01_03180</name>
</gene>
<evidence type="ECO:0000256" key="4">
    <source>
        <dbReference type="ARBA" id="ARBA00022692"/>
    </source>
</evidence>
<evidence type="ECO:0000313" key="9">
    <source>
        <dbReference type="EMBL" id="HHE07891.1"/>
    </source>
</evidence>
<keyword evidence="6 7" id="KW-0472">Membrane</keyword>
<dbReference type="PANTHER" id="PTHR30353">
    <property type="entry name" value="INNER MEMBRANE PROTEIN DEDA-RELATED"/>
    <property type="match status" value="1"/>
</dbReference>
<evidence type="ECO:0000256" key="2">
    <source>
        <dbReference type="ARBA" id="ARBA00010792"/>
    </source>
</evidence>